<dbReference type="EMBL" id="CP058649">
    <property type="protein sequence ID" value="QUI25163.1"/>
    <property type="molecule type" value="Genomic_DNA"/>
</dbReference>
<dbReference type="Proteomes" id="UP000683246">
    <property type="component" value="Chromosome"/>
</dbReference>
<feature type="domain" description="4Fe-4S ferredoxin-type" evidence="2">
    <location>
        <begin position="123"/>
        <end position="150"/>
    </location>
</feature>
<organism evidence="3 4">
    <name type="scientific">Vallitalea pronyensis</name>
    <dbReference type="NCBI Taxonomy" id="1348613"/>
    <lineage>
        <taxon>Bacteria</taxon>
        <taxon>Bacillati</taxon>
        <taxon>Bacillota</taxon>
        <taxon>Clostridia</taxon>
        <taxon>Lachnospirales</taxon>
        <taxon>Vallitaleaceae</taxon>
        <taxon>Vallitalea</taxon>
    </lineage>
</organism>
<sequence>MKKNHRKSHMGWSYIIIITFFILGIIDLRFGILGTVCMGAPIYHALRGRGKVHCSKYCPRGSFLGKFLAKISLGHTLPKWLRTKKAKNIILAIMLTVFTSVLTYAIVSHGFHFSVIAKVFYRFMLSSFIVGVVIGVVFKPRSWCQICPMGHGSGLIKQAQDKKNKEQALKLKGVKTVCDASQ</sequence>
<dbReference type="AlphaFoldDB" id="A0A8J8MPU5"/>
<keyword evidence="1" id="KW-0812">Transmembrane</keyword>
<reference evidence="3" key="1">
    <citation type="submission" date="2020-07" db="EMBL/GenBank/DDBJ databases">
        <title>Vallitalea pronyensis genome.</title>
        <authorList>
            <person name="Postec A."/>
        </authorList>
    </citation>
    <scope>NUCLEOTIDE SEQUENCE</scope>
    <source>
        <strain evidence="3">FatNI3</strain>
    </source>
</reference>
<proteinExistence type="predicted"/>
<gene>
    <name evidence="3" type="ORF">HZI73_23965</name>
</gene>
<evidence type="ECO:0000313" key="4">
    <source>
        <dbReference type="Proteomes" id="UP000683246"/>
    </source>
</evidence>
<dbReference type="RefSeq" id="WP_212695863.1">
    <property type="nucleotide sequence ID" value="NZ_CP058649.1"/>
</dbReference>
<accession>A0A8J8MPU5</accession>
<feature type="transmembrane region" description="Helical" evidence="1">
    <location>
        <begin position="12"/>
        <end position="32"/>
    </location>
</feature>
<keyword evidence="4" id="KW-1185">Reference proteome</keyword>
<feature type="domain" description="4Fe-4S ferredoxin-type" evidence="2">
    <location>
        <begin position="31"/>
        <end position="64"/>
    </location>
</feature>
<keyword evidence="1" id="KW-1133">Transmembrane helix</keyword>
<feature type="transmembrane region" description="Helical" evidence="1">
    <location>
        <begin position="89"/>
        <end position="107"/>
    </location>
</feature>
<protein>
    <submittedName>
        <fullName evidence="3">4Fe-4S ferredoxin</fullName>
    </submittedName>
</protein>
<evidence type="ECO:0000313" key="3">
    <source>
        <dbReference type="EMBL" id="QUI25163.1"/>
    </source>
</evidence>
<name>A0A8J8MPU5_9FIRM</name>
<keyword evidence="1" id="KW-0472">Membrane</keyword>
<dbReference type="KEGG" id="vpy:HZI73_23965"/>
<dbReference type="Pfam" id="PF12801">
    <property type="entry name" value="Fer4_5"/>
    <property type="match status" value="2"/>
</dbReference>
<feature type="transmembrane region" description="Helical" evidence="1">
    <location>
        <begin position="119"/>
        <end position="138"/>
    </location>
</feature>
<evidence type="ECO:0000259" key="2">
    <source>
        <dbReference type="Pfam" id="PF12801"/>
    </source>
</evidence>
<dbReference type="InterPro" id="IPR017896">
    <property type="entry name" value="4Fe4S_Fe-S-bd"/>
</dbReference>
<evidence type="ECO:0000256" key="1">
    <source>
        <dbReference type="SAM" id="Phobius"/>
    </source>
</evidence>